<dbReference type="PROSITE" id="PS51139">
    <property type="entry name" value="GTF2I"/>
    <property type="match status" value="1"/>
</dbReference>
<protein>
    <submittedName>
        <fullName evidence="8">Uncharacterized protein</fullName>
    </submittedName>
</protein>
<evidence type="ECO:0000256" key="6">
    <source>
        <dbReference type="ARBA" id="ARBA00023242"/>
    </source>
</evidence>
<dbReference type="AlphaFoldDB" id="A0AAN9CEQ8"/>
<dbReference type="CDD" id="cd00084">
    <property type="entry name" value="HMG-box_SF"/>
    <property type="match status" value="1"/>
</dbReference>
<evidence type="ECO:0000256" key="2">
    <source>
        <dbReference type="ARBA" id="ARBA00022737"/>
    </source>
</evidence>
<dbReference type="Gene3D" id="1.10.10.60">
    <property type="entry name" value="Homeodomain-like"/>
    <property type="match status" value="1"/>
</dbReference>
<keyword evidence="2" id="KW-0677">Repeat</keyword>
<proteinExistence type="predicted"/>
<dbReference type="SUPFAM" id="SSF117773">
    <property type="entry name" value="GTF2I-like repeat"/>
    <property type="match status" value="1"/>
</dbReference>
<reference evidence="8 9" key="1">
    <citation type="submission" date="2024-02" db="EMBL/GenBank/DDBJ databases">
        <title>Chromosome-level genome assembly of the Eurasian Minnow (Phoxinus phoxinus).</title>
        <authorList>
            <person name="Oriowo T.O."/>
            <person name="Martin S."/>
            <person name="Stange M."/>
            <person name="Chrysostomakis Y."/>
            <person name="Brown T."/>
            <person name="Winkler S."/>
            <person name="Kukowka S."/>
            <person name="Myers E.W."/>
            <person name="Bohne A."/>
        </authorList>
    </citation>
    <scope>NUCLEOTIDE SEQUENCE [LARGE SCALE GENOMIC DNA]</scope>
    <source>
        <strain evidence="8">ZFMK-TIS-60720</strain>
        <tissue evidence="8">Whole Organism</tissue>
    </source>
</reference>
<dbReference type="SUPFAM" id="SSF46689">
    <property type="entry name" value="Homeodomain-like"/>
    <property type="match status" value="1"/>
</dbReference>
<keyword evidence="3" id="KW-0805">Transcription regulation</keyword>
<keyword evidence="7" id="KW-1133">Transmembrane helix</keyword>
<dbReference type="Proteomes" id="UP001364617">
    <property type="component" value="Unassembled WGS sequence"/>
</dbReference>
<keyword evidence="9" id="KW-1185">Reference proteome</keyword>
<accession>A0AAN9CEQ8</accession>
<comment type="caution">
    <text evidence="8">The sequence shown here is derived from an EMBL/GenBank/DDBJ whole genome shotgun (WGS) entry which is preliminary data.</text>
</comment>
<dbReference type="InterPro" id="IPR004212">
    <property type="entry name" value="GTF2I"/>
</dbReference>
<dbReference type="InterPro" id="IPR036647">
    <property type="entry name" value="GTF2I-like_rpt_sf"/>
</dbReference>
<keyword evidence="5" id="KW-0804">Transcription</keyword>
<keyword evidence="4" id="KW-0238">DNA-binding</keyword>
<keyword evidence="7" id="KW-0472">Membrane</keyword>
<dbReference type="GO" id="GO:0003677">
    <property type="term" value="F:DNA binding"/>
    <property type="evidence" value="ECO:0007669"/>
    <property type="project" value="UniProtKB-KW"/>
</dbReference>
<evidence type="ECO:0000313" key="8">
    <source>
        <dbReference type="EMBL" id="KAK7134491.1"/>
    </source>
</evidence>
<evidence type="ECO:0000256" key="5">
    <source>
        <dbReference type="ARBA" id="ARBA00023163"/>
    </source>
</evidence>
<gene>
    <name evidence="8" type="ORF">R3I93_017801</name>
</gene>
<evidence type="ECO:0000256" key="4">
    <source>
        <dbReference type="ARBA" id="ARBA00023125"/>
    </source>
</evidence>
<name>A0AAN9CEQ8_9TELE</name>
<organism evidence="8 9">
    <name type="scientific">Phoxinus phoxinus</name>
    <name type="common">Eurasian minnow</name>
    <dbReference type="NCBI Taxonomy" id="58324"/>
    <lineage>
        <taxon>Eukaryota</taxon>
        <taxon>Metazoa</taxon>
        <taxon>Chordata</taxon>
        <taxon>Craniata</taxon>
        <taxon>Vertebrata</taxon>
        <taxon>Euteleostomi</taxon>
        <taxon>Actinopterygii</taxon>
        <taxon>Neopterygii</taxon>
        <taxon>Teleostei</taxon>
        <taxon>Ostariophysi</taxon>
        <taxon>Cypriniformes</taxon>
        <taxon>Leuciscidae</taxon>
        <taxon>Phoxininae</taxon>
        <taxon>Phoxinus</taxon>
    </lineage>
</organism>
<comment type="subcellular location">
    <subcellularLocation>
        <location evidence="1">Nucleus</location>
    </subcellularLocation>
</comment>
<dbReference type="Pfam" id="PF02946">
    <property type="entry name" value="GTF2I"/>
    <property type="match status" value="1"/>
</dbReference>
<dbReference type="EMBL" id="JAYKXH010000019">
    <property type="protein sequence ID" value="KAK7134491.1"/>
    <property type="molecule type" value="Genomic_DNA"/>
</dbReference>
<dbReference type="Gene3D" id="3.90.1460.10">
    <property type="entry name" value="GTF2I-like"/>
    <property type="match status" value="1"/>
</dbReference>
<keyword evidence="6" id="KW-0539">Nucleus</keyword>
<dbReference type="GO" id="GO:0005634">
    <property type="term" value="C:nucleus"/>
    <property type="evidence" value="ECO:0007669"/>
    <property type="project" value="UniProtKB-SubCell"/>
</dbReference>
<dbReference type="InterPro" id="IPR009057">
    <property type="entry name" value="Homeodomain-like_sf"/>
</dbReference>
<evidence type="ECO:0000256" key="7">
    <source>
        <dbReference type="SAM" id="Phobius"/>
    </source>
</evidence>
<evidence type="ECO:0000256" key="3">
    <source>
        <dbReference type="ARBA" id="ARBA00023015"/>
    </source>
</evidence>
<dbReference type="InterPro" id="IPR036910">
    <property type="entry name" value="HMG_box_dom_sf"/>
</dbReference>
<evidence type="ECO:0000313" key="9">
    <source>
        <dbReference type="Proteomes" id="UP001364617"/>
    </source>
</evidence>
<feature type="transmembrane region" description="Helical" evidence="7">
    <location>
        <begin position="7"/>
        <end position="27"/>
    </location>
</feature>
<evidence type="ECO:0000256" key="1">
    <source>
        <dbReference type="ARBA" id="ARBA00004123"/>
    </source>
</evidence>
<sequence>MTRQRCDISSLIFSAYISSGLLGLLWLKMAQRERTPINGNQKETLKSFFKDGMTRVGSELIPRAASATGLDTSVVENWIGNYKRSQMTNASSEPRPSKAKVHIRELSPYNLFCRDIFKNKGTMNDIKGRWATLGEDAKQKYIQEAAALRADGQAQDLSPEMRDARIKMHLKKLKLEVSKLEDLGVETAILSFDCQKSSLEVFELSSKGATDFLDSTDTVNNFALHFKASSSAATPSTREHVSVLVGKVKDLFNKKYKEAGGTGRLPYQSLVNQGLTIKVSGLPNSLTLKKPSFYGRNQLIGILQAAEEITFEIDAAQCNPTDMAEGMSEHMDAEAQCNPTDMAEGMSEHMDAEDTADGIQTKAVEEILEAMCENGVQQMEESSETATRPTVAIVMTEDKDGGNLCCVCRVHFDDKKKNARKKWRSWSQCTVCQSWSHTACGFKKNMCLDCQCRNTMQTP</sequence>
<keyword evidence="7" id="KW-0812">Transmembrane</keyword>
<dbReference type="SUPFAM" id="SSF47095">
    <property type="entry name" value="HMG-box"/>
    <property type="match status" value="1"/>
</dbReference>